<evidence type="ECO:0000256" key="6">
    <source>
        <dbReference type="SAM" id="Phobius"/>
    </source>
</evidence>
<accession>A0A447CSV0</accession>
<dbReference type="EMBL" id="UWOC01000137">
    <property type="protein sequence ID" value="VCU08255.1"/>
    <property type="molecule type" value="Genomic_DNA"/>
</dbReference>
<evidence type="ECO:0000256" key="4">
    <source>
        <dbReference type="ARBA" id="ARBA00023136"/>
    </source>
</evidence>
<dbReference type="SUPFAM" id="SSF144083">
    <property type="entry name" value="Magnesium transport protein CorA, transmembrane region"/>
    <property type="match status" value="1"/>
</dbReference>
<evidence type="ECO:0000256" key="3">
    <source>
        <dbReference type="ARBA" id="ARBA00022989"/>
    </source>
</evidence>
<evidence type="ECO:0000256" key="5">
    <source>
        <dbReference type="SAM" id="MobiDB-lite"/>
    </source>
</evidence>
<reference evidence="8" key="1">
    <citation type="submission" date="2018-10" db="EMBL/GenBank/DDBJ databases">
        <authorList>
            <person name="Peiro R."/>
            <person name="Begona"/>
            <person name="Cbmso G."/>
            <person name="Lopez M."/>
            <person name="Gonzalez S."/>
            <person name="Sacristan E."/>
            <person name="Castillo E."/>
        </authorList>
    </citation>
    <scope>NUCLEOTIDE SEQUENCE [LARGE SCALE GENOMIC DNA]</scope>
</reference>
<evidence type="ECO:0000256" key="2">
    <source>
        <dbReference type="ARBA" id="ARBA00022692"/>
    </source>
</evidence>
<dbReference type="RefSeq" id="WP_207211456.1">
    <property type="nucleotide sequence ID" value="NZ_UWOC01000137.1"/>
</dbReference>
<proteinExistence type="predicted"/>
<comment type="caution">
    <text evidence="7">The sequence shown here is derived from an EMBL/GenBank/DDBJ whole genome shotgun (WGS) entry which is preliminary data.</text>
</comment>
<feature type="transmembrane region" description="Helical" evidence="6">
    <location>
        <begin position="383"/>
        <end position="400"/>
    </location>
</feature>
<keyword evidence="4 6" id="KW-0472">Membrane</keyword>
<feature type="transmembrane region" description="Helical" evidence="6">
    <location>
        <begin position="530"/>
        <end position="548"/>
    </location>
</feature>
<comment type="subcellular location">
    <subcellularLocation>
        <location evidence="1">Membrane</location>
        <topology evidence="1">Multi-pass membrane protein</topology>
    </subcellularLocation>
</comment>
<sequence length="584" mass="66536">MTTVETAAGHRMSGHDASSHDAATTARVASGPAPEAAPGLVVRQFRQIVTWPLQLMPLKEGAQIQNHWELLTEIDDPLVGRPWAELKDEFPVDPAGFQERHYREFVGFLPRAQRFLYGERASRSGRTSYGDSPIRIYRRDDIRRVRTWLRRGTAPIELAVAHADLYFFYDVDVVVLVFELGGEDLPLAVAQEFVYRFARAYPSGWSDTGEAENCPARVEWLAADGAVLAVSDYDDRPKFTASVCRNIAPTVAAHWDFLLRPLRINHADPPGPLRYRPLEYYRMPSMVYLAVDDPGRMSQSDLVRLTLGVLPDRRPGLPYAARFLADFDQKYAYDRYHDPGRGGDWCDTRITCTGHTFVVVGDARHPVFTDAERGFLAQFRHQIFMLGLVAHFHRAALLMLSERLMSMITRLDIDDPATVRSFRRDIRQTQEIFLRFTHRYWFSELSDQAMARDLFHRWADHLALERLYADVRAQISDMSTYLDSDMLRRQSTTIVRLTVVTMMSILGTVTTGFLGMNLFAHAEEPSLTKLAIFSTVLAGITLMTYLVLRRSQALARFFESVADTRTTLGDQGRTLRDVFRRGGD</sequence>
<feature type="region of interest" description="Disordered" evidence="5">
    <location>
        <begin position="1"/>
        <end position="34"/>
    </location>
</feature>
<evidence type="ECO:0000313" key="7">
    <source>
        <dbReference type="EMBL" id="VCU08255.1"/>
    </source>
</evidence>
<name>A0A447CSV0_9BRAD</name>
<dbReference type="GO" id="GO:0046873">
    <property type="term" value="F:metal ion transmembrane transporter activity"/>
    <property type="evidence" value="ECO:0007669"/>
    <property type="project" value="InterPro"/>
</dbReference>
<dbReference type="AlphaFoldDB" id="A0A447CSV0"/>
<keyword evidence="8" id="KW-1185">Reference proteome</keyword>
<dbReference type="InterPro" id="IPR045863">
    <property type="entry name" value="CorA_TM1_TM2"/>
</dbReference>
<gene>
    <name evidence="7" type="ORF">RHODGE_RHODGE_02114</name>
</gene>
<evidence type="ECO:0000313" key="8">
    <source>
        <dbReference type="Proteomes" id="UP000289200"/>
    </source>
</evidence>
<protein>
    <recommendedName>
        <fullName evidence="9">CorA-like Mg2+ transporter protein</fullName>
    </recommendedName>
</protein>
<evidence type="ECO:0000256" key="1">
    <source>
        <dbReference type="ARBA" id="ARBA00004141"/>
    </source>
</evidence>
<dbReference type="Proteomes" id="UP000289200">
    <property type="component" value="Unassembled WGS sequence"/>
</dbReference>
<keyword evidence="2 6" id="KW-0812">Transmembrane</keyword>
<keyword evidence="3 6" id="KW-1133">Transmembrane helix</keyword>
<evidence type="ECO:0008006" key="9">
    <source>
        <dbReference type="Google" id="ProtNLM"/>
    </source>
</evidence>
<dbReference type="GO" id="GO:0016020">
    <property type="term" value="C:membrane"/>
    <property type="evidence" value="ECO:0007669"/>
    <property type="project" value="UniProtKB-SubCell"/>
</dbReference>
<feature type="transmembrane region" description="Helical" evidence="6">
    <location>
        <begin position="494"/>
        <end position="518"/>
    </location>
</feature>
<organism evidence="7 8">
    <name type="scientific">Rhodoplanes serenus</name>
    <dbReference type="NCBI Taxonomy" id="200615"/>
    <lineage>
        <taxon>Bacteria</taxon>
        <taxon>Pseudomonadati</taxon>
        <taxon>Pseudomonadota</taxon>
        <taxon>Alphaproteobacteria</taxon>
        <taxon>Hyphomicrobiales</taxon>
        <taxon>Nitrobacteraceae</taxon>
        <taxon>Rhodoplanes</taxon>
    </lineage>
</organism>
<dbReference type="Gene3D" id="1.20.58.340">
    <property type="entry name" value="Magnesium transport protein CorA, transmembrane region"/>
    <property type="match status" value="1"/>
</dbReference>